<name>A0A5S6QN10_TRIMR</name>
<dbReference type="Pfam" id="PF00010">
    <property type="entry name" value="HLH"/>
    <property type="match status" value="1"/>
</dbReference>
<comment type="subcellular location">
    <subcellularLocation>
        <location evidence="1">Nucleus</location>
    </subcellularLocation>
</comment>
<evidence type="ECO:0000256" key="5">
    <source>
        <dbReference type="ARBA" id="ARBA00023242"/>
    </source>
</evidence>
<dbReference type="SMART" id="SM00353">
    <property type="entry name" value="HLH"/>
    <property type="match status" value="1"/>
</dbReference>
<dbReference type="InterPro" id="IPR036638">
    <property type="entry name" value="HLH_DNA-bd_sf"/>
</dbReference>
<feature type="domain" description="BHLH" evidence="7">
    <location>
        <begin position="129"/>
        <end position="181"/>
    </location>
</feature>
<dbReference type="Gene3D" id="4.10.280.10">
    <property type="entry name" value="Helix-loop-helix DNA-binding domain"/>
    <property type="match status" value="1"/>
</dbReference>
<accession>A0A5S6QN10</accession>
<organism evidence="8 9">
    <name type="scientific">Trichuris muris</name>
    <name type="common">Mouse whipworm</name>
    <dbReference type="NCBI Taxonomy" id="70415"/>
    <lineage>
        <taxon>Eukaryota</taxon>
        <taxon>Metazoa</taxon>
        <taxon>Ecdysozoa</taxon>
        <taxon>Nematoda</taxon>
        <taxon>Enoplea</taxon>
        <taxon>Dorylaimia</taxon>
        <taxon>Trichinellida</taxon>
        <taxon>Trichuridae</taxon>
        <taxon>Trichuris</taxon>
    </lineage>
</organism>
<dbReference type="CDD" id="cd11401">
    <property type="entry name" value="bHLHzip_Mad"/>
    <property type="match status" value="1"/>
</dbReference>
<dbReference type="Proteomes" id="UP000046395">
    <property type="component" value="Unassembled WGS sequence"/>
</dbReference>
<dbReference type="PROSITE" id="PS50888">
    <property type="entry name" value="BHLH"/>
    <property type="match status" value="1"/>
</dbReference>
<dbReference type="PANTHER" id="PTHR11969:SF54">
    <property type="entry name" value="MAD-LIKE PROTEIN 1"/>
    <property type="match status" value="1"/>
</dbReference>
<keyword evidence="5" id="KW-0539">Nucleus</keyword>
<keyword evidence="3" id="KW-0238">DNA-binding</keyword>
<evidence type="ECO:0000313" key="9">
    <source>
        <dbReference type="WBParaSite" id="TMUE_2000008736.1"/>
    </source>
</evidence>
<evidence type="ECO:0000256" key="4">
    <source>
        <dbReference type="ARBA" id="ARBA00023163"/>
    </source>
</evidence>
<feature type="region of interest" description="Disordered" evidence="6">
    <location>
        <begin position="75"/>
        <end position="135"/>
    </location>
</feature>
<dbReference type="GO" id="GO:0005634">
    <property type="term" value="C:nucleus"/>
    <property type="evidence" value="ECO:0007669"/>
    <property type="project" value="UniProtKB-SubCell"/>
</dbReference>
<dbReference type="GO" id="GO:0000978">
    <property type="term" value="F:RNA polymerase II cis-regulatory region sequence-specific DNA binding"/>
    <property type="evidence" value="ECO:0007669"/>
    <property type="project" value="TreeGrafter"/>
</dbReference>
<dbReference type="PANTHER" id="PTHR11969">
    <property type="entry name" value="MAX DIMERIZATION, MAD"/>
    <property type="match status" value="1"/>
</dbReference>
<evidence type="ECO:0000256" key="1">
    <source>
        <dbReference type="ARBA" id="ARBA00004123"/>
    </source>
</evidence>
<evidence type="ECO:0000313" key="8">
    <source>
        <dbReference type="Proteomes" id="UP000046395"/>
    </source>
</evidence>
<reference evidence="9" key="1">
    <citation type="submission" date="2019-12" db="UniProtKB">
        <authorList>
            <consortium name="WormBaseParasite"/>
        </authorList>
    </citation>
    <scope>IDENTIFICATION</scope>
</reference>
<dbReference type="SUPFAM" id="SSF47459">
    <property type="entry name" value="HLH, helix-loop-helix DNA-binding domain"/>
    <property type="match status" value="1"/>
</dbReference>
<dbReference type="GO" id="GO:0046983">
    <property type="term" value="F:protein dimerization activity"/>
    <property type="evidence" value="ECO:0007669"/>
    <property type="project" value="InterPro"/>
</dbReference>
<evidence type="ECO:0000256" key="3">
    <source>
        <dbReference type="ARBA" id="ARBA00023125"/>
    </source>
</evidence>
<dbReference type="STRING" id="70415.A0A5S6QN10"/>
<keyword evidence="4" id="KW-0804">Transcription</keyword>
<dbReference type="AlphaFoldDB" id="A0A5S6QN10"/>
<evidence type="ECO:0000259" key="7">
    <source>
        <dbReference type="PROSITE" id="PS50888"/>
    </source>
</evidence>
<proteinExistence type="predicted"/>
<evidence type="ECO:0000256" key="6">
    <source>
        <dbReference type="SAM" id="MobiDB-lite"/>
    </source>
</evidence>
<dbReference type="GO" id="GO:0000981">
    <property type="term" value="F:DNA-binding transcription factor activity, RNA polymerase II-specific"/>
    <property type="evidence" value="ECO:0007669"/>
    <property type="project" value="TreeGrafter"/>
</dbReference>
<dbReference type="InterPro" id="IPR011598">
    <property type="entry name" value="bHLH_dom"/>
</dbReference>
<sequence length="414" mass="45296">MSISDLLRAAAYLDQVEKASQSAEQIQSCIVVPSSKMDGDRQQNATLALATHHCLSPPVEMAPKVDNAGVVHHSAPLVHDDETTVDSPSEDDDEFSSSIRRVKRRRHGGADPNDSSSASVLGDSPSPVNNRASHNELEKNRRAHLRSCLEQVKMLVPLGPETTRHTTLSLLTKARGFIKTLEQQEKMLRFEKEQLDCRLLSLLQRVKAMCNGQGGAAAAKTAIGSHGNSSYLEARESRPQSLSSVSTISATEAAELAGVEEHPLSTPSDLFKQKTGQDEAASFAPYIREKLEQQQQQHLETGQQRTLAVVKEEQQTYRRHQDDQPSLCLPKPEGLLPAFPMFPLFSICPYMYPDMMLNSAAVNGKHMLGKADVAFSHRVPVSIVPAPPAFNFCLHPAAPTAVPVSSNTTTYLHL</sequence>
<evidence type="ECO:0000256" key="2">
    <source>
        <dbReference type="ARBA" id="ARBA00023015"/>
    </source>
</evidence>
<keyword evidence="2" id="KW-0805">Transcription regulation</keyword>
<dbReference type="WBParaSite" id="TMUE_2000008736.1">
    <property type="protein sequence ID" value="TMUE_2000008736.1"/>
    <property type="gene ID" value="WBGene00300383"/>
</dbReference>
<keyword evidence="8" id="KW-1185">Reference proteome</keyword>
<protein>
    <submittedName>
        <fullName evidence="9">BHLH domain-containing protein</fullName>
    </submittedName>
</protein>